<dbReference type="Gene3D" id="3.40.50.300">
    <property type="entry name" value="P-loop containing nucleotide triphosphate hydrolases"/>
    <property type="match status" value="1"/>
</dbReference>
<dbReference type="InterPro" id="IPR036640">
    <property type="entry name" value="ABC1_TM_sf"/>
</dbReference>
<feature type="transmembrane region" description="Helical" evidence="11">
    <location>
        <begin position="379"/>
        <end position="400"/>
    </location>
</feature>
<dbReference type="InterPro" id="IPR003593">
    <property type="entry name" value="AAA+_ATPase"/>
</dbReference>
<dbReference type="GO" id="GO:0008559">
    <property type="term" value="F:ABC-type xenobiotic transporter activity"/>
    <property type="evidence" value="ECO:0007669"/>
    <property type="project" value="UniProtKB-EC"/>
</dbReference>
<gene>
    <name evidence="14" type="ORF">SAY86_019716</name>
</gene>
<evidence type="ECO:0000256" key="7">
    <source>
        <dbReference type="ARBA" id="ARBA00022840"/>
    </source>
</evidence>
<dbReference type="InterPro" id="IPR027417">
    <property type="entry name" value="P-loop_NTPase"/>
</dbReference>
<evidence type="ECO:0000256" key="10">
    <source>
        <dbReference type="ARBA" id="ARBA00034018"/>
    </source>
</evidence>
<feature type="transmembrane region" description="Helical" evidence="11">
    <location>
        <begin position="302"/>
        <end position="319"/>
    </location>
</feature>
<accession>A0AAN7LKZ7</accession>
<dbReference type="SUPFAM" id="SSF52540">
    <property type="entry name" value="P-loop containing nucleoside triphosphate hydrolases"/>
    <property type="match status" value="1"/>
</dbReference>
<dbReference type="SMART" id="SM00382">
    <property type="entry name" value="AAA"/>
    <property type="match status" value="1"/>
</dbReference>
<keyword evidence="5 11" id="KW-0812">Transmembrane</keyword>
<evidence type="ECO:0000256" key="5">
    <source>
        <dbReference type="ARBA" id="ARBA00022692"/>
    </source>
</evidence>
<dbReference type="Gene3D" id="1.20.1560.10">
    <property type="entry name" value="ABC transporter type 1, transmembrane domain"/>
    <property type="match status" value="1"/>
</dbReference>
<keyword evidence="8 11" id="KW-1133">Transmembrane helix</keyword>
<dbReference type="CDD" id="cd03244">
    <property type="entry name" value="ABCC_MRP_domain2"/>
    <property type="match status" value="1"/>
</dbReference>
<dbReference type="PANTHER" id="PTHR24223">
    <property type="entry name" value="ATP-BINDING CASSETTE SUB-FAMILY C"/>
    <property type="match status" value="1"/>
</dbReference>
<feature type="transmembrane region" description="Helical" evidence="11">
    <location>
        <begin position="258"/>
        <end position="282"/>
    </location>
</feature>
<reference evidence="14 15" key="1">
    <citation type="journal article" date="2023" name="Hortic Res">
        <title>Pangenome of water caltrop reveals structural variations and asymmetric subgenome divergence after allopolyploidization.</title>
        <authorList>
            <person name="Zhang X."/>
            <person name="Chen Y."/>
            <person name="Wang L."/>
            <person name="Yuan Y."/>
            <person name="Fang M."/>
            <person name="Shi L."/>
            <person name="Lu R."/>
            <person name="Comes H.P."/>
            <person name="Ma Y."/>
            <person name="Chen Y."/>
            <person name="Huang G."/>
            <person name="Zhou Y."/>
            <person name="Zheng Z."/>
            <person name="Qiu Y."/>
        </authorList>
    </citation>
    <scope>NUCLEOTIDE SEQUENCE [LARGE SCALE GENOMIC DNA]</scope>
    <source>
        <strain evidence="14">F231</strain>
    </source>
</reference>
<proteinExistence type="inferred from homology"/>
<organism evidence="14 15">
    <name type="scientific">Trapa natans</name>
    <name type="common">Water chestnut</name>
    <dbReference type="NCBI Taxonomy" id="22666"/>
    <lineage>
        <taxon>Eukaryota</taxon>
        <taxon>Viridiplantae</taxon>
        <taxon>Streptophyta</taxon>
        <taxon>Embryophyta</taxon>
        <taxon>Tracheophyta</taxon>
        <taxon>Spermatophyta</taxon>
        <taxon>Magnoliopsida</taxon>
        <taxon>eudicotyledons</taxon>
        <taxon>Gunneridae</taxon>
        <taxon>Pentapetalae</taxon>
        <taxon>rosids</taxon>
        <taxon>malvids</taxon>
        <taxon>Myrtales</taxon>
        <taxon>Lythraceae</taxon>
        <taxon>Trapa</taxon>
    </lineage>
</organism>
<evidence type="ECO:0000256" key="9">
    <source>
        <dbReference type="ARBA" id="ARBA00023136"/>
    </source>
</evidence>
<feature type="domain" description="ABC transmembrane type-1" evidence="13">
    <location>
        <begin position="272"/>
        <end position="567"/>
    </location>
</feature>
<name>A0AAN7LKZ7_TRANT</name>
<dbReference type="PANTHER" id="PTHR24223:SF222">
    <property type="entry name" value="OS01G0902100 PROTEIN"/>
    <property type="match status" value="1"/>
</dbReference>
<evidence type="ECO:0000256" key="4">
    <source>
        <dbReference type="ARBA" id="ARBA00022448"/>
    </source>
</evidence>
<evidence type="ECO:0000259" key="13">
    <source>
        <dbReference type="PROSITE" id="PS50929"/>
    </source>
</evidence>
<keyword evidence="9 11" id="KW-0472">Membrane</keyword>
<feature type="transmembrane region" description="Helical" evidence="11">
    <location>
        <begin position="406"/>
        <end position="439"/>
    </location>
</feature>
<dbReference type="InterPro" id="IPR003439">
    <property type="entry name" value="ABC_transporter-like_ATP-bd"/>
</dbReference>
<keyword evidence="15" id="KW-1185">Reference proteome</keyword>
<dbReference type="InterPro" id="IPR050173">
    <property type="entry name" value="ABC_transporter_C-like"/>
</dbReference>
<evidence type="ECO:0000256" key="8">
    <source>
        <dbReference type="ARBA" id="ARBA00022989"/>
    </source>
</evidence>
<dbReference type="Pfam" id="PF00664">
    <property type="entry name" value="ABC_membrane"/>
    <property type="match status" value="1"/>
</dbReference>
<dbReference type="GO" id="GO:0016020">
    <property type="term" value="C:membrane"/>
    <property type="evidence" value="ECO:0007669"/>
    <property type="project" value="UniProtKB-SubCell"/>
</dbReference>
<sequence>MMHISLLLVNVVFVGFFLIWGFVCIVRRGKGRQGERLRPGDDDDGEGVSSVPSVCSLATVICNFAIFLLYVWFSFYECWELNRLDYYFVSYAASWGLASVVAAAYGGKRNLRGGHDWPLLLILWWVYSTILSTVSLSSSLMAHSRSSIVDVISCALSITLSSTAISSSCRCNREANELVQPLVPSGLDRDSVDFEKAGVWTRLTFRWLNPLFRIGRLQKLELKHIPLTPRSESADFASSLLEASLWKQKTGPPSLLKAIFFAVWRSIAINGVIAGINTMASYTGPLLISYFVNLLSTKDCSSYIYGEIVALLLFCAKNVESITQRQWYFGAQRIGVRVRAGLMALIYKKTLSINNSSDLGSSGKIVNLISVDVERIGDFCWYIHGVWLLPVQVFLALAILHQNLGLVPAIAALLSTVFVMVAWQVFVLCLVILGISIWYQKYYKSTARELARMVGIRKAPIAHHFSETISGAATIRCFDQQGYFLRRCLALIDDYSRVAFHNYGTMEWLCLRINILFNFLFFVVLVILVNLPSSAIDPSLAGLVATYGLNLNVLQAWVIWNLCNVENKMISVERILQFSNIESEAPLVIEDCRPSPEWPSSGHIEIVDLHVKYKPTLPVVLEGITCTFQKEKKVGIVGRTGSGKSTLIQALFRVVEPFTGRILIDGVDIGKMGLQDLRSRLSIIPQDPILFQGNVRTNLDPLQQRSDQEIWETATTVFMLFYHIPIRTLIFIWVLELAVAEHGENWSVGQRQLVCLARVLLQKRRILVLDEATASIDTATDSVIQMAIRKETERCTVLTVAHRIPTVIDNDMVLVLEKGRIMEYDQPKKLLENKSSRFSKLVDEFMRRSSNNSLLQN</sequence>
<protein>
    <recommendedName>
        <fullName evidence="3">ABC-type xenobiotic transporter</fullName>
        <ecNumber evidence="3">7.6.2.2</ecNumber>
    </recommendedName>
</protein>
<comment type="catalytic activity">
    <reaction evidence="10">
        <text>ATP + H2O + xenobioticSide 1 = ADP + phosphate + xenobioticSide 2.</text>
        <dbReference type="EC" id="7.6.2.2"/>
    </reaction>
</comment>
<dbReference type="EC" id="7.6.2.2" evidence="3"/>
<evidence type="ECO:0000256" key="6">
    <source>
        <dbReference type="ARBA" id="ARBA00022741"/>
    </source>
</evidence>
<dbReference type="SUPFAM" id="SSF90123">
    <property type="entry name" value="ABC transporter transmembrane region"/>
    <property type="match status" value="1"/>
</dbReference>
<dbReference type="AlphaFoldDB" id="A0AAN7LKZ7"/>
<feature type="transmembrane region" description="Helical" evidence="11">
    <location>
        <begin position="539"/>
        <end position="560"/>
    </location>
</feature>
<dbReference type="FunFam" id="3.40.50.300:FF:000163">
    <property type="entry name" value="Multidrug resistance-associated protein member 4"/>
    <property type="match status" value="1"/>
</dbReference>
<keyword evidence="4" id="KW-0813">Transport</keyword>
<dbReference type="Proteomes" id="UP001346149">
    <property type="component" value="Unassembled WGS sequence"/>
</dbReference>
<feature type="transmembrane region" description="Helical" evidence="11">
    <location>
        <begin position="47"/>
        <end position="73"/>
    </location>
</feature>
<keyword evidence="6" id="KW-0547">Nucleotide-binding</keyword>
<evidence type="ECO:0000256" key="2">
    <source>
        <dbReference type="ARBA" id="ARBA00009726"/>
    </source>
</evidence>
<dbReference type="EMBL" id="JAXQNO010000011">
    <property type="protein sequence ID" value="KAK4788397.1"/>
    <property type="molecule type" value="Genomic_DNA"/>
</dbReference>
<feature type="domain" description="ABC transporter" evidence="12">
    <location>
        <begin position="604"/>
        <end position="843"/>
    </location>
</feature>
<evidence type="ECO:0000259" key="12">
    <source>
        <dbReference type="PROSITE" id="PS50893"/>
    </source>
</evidence>
<keyword evidence="7" id="KW-0067">ATP-binding</keyword>
<comment type="subcellular location">
    <subcellularLocation>
        <location evidence="1">Membrane</location>
        <topology evidence="1">Multi-pass membrane protein</topology>
    </subcellularLocation>
</comment>
<evidence type="ECO:0000256" key="11">
    <source>
        <dbReference type="SAM" id="Phobius"/>
    </source>
</evidence>
<dbReference type="PROSITE" id="PS50929">
    <property type="entry name" value="ABC_TM1F"/>
    <property type="match status" value="1"/>
</dbReference>
<dbReference type="PROSITE" id="PS50893">
    <property type="entry name" value="ABC_TRANSPORTER_2"/>
    <property type="match status" value="1"/>
</dbReference>
<evidence type="ECO:0000256" key="3">
    <source>
        <dbReference type="ARBA" id="ARBA00012191"/>
    </source>
</evidence>
<feature type="transmembrane region" description="Helical" evidence="11">
    <location>
        <begin position="117"/>
        <end position="136"/>
    </location>
</feature>
<evidence type="ECO:0000256" key="1">
    <source>
        <dbReference type="ARBA" id="ARBA00004141"/>
    </source>
</evidence>
<evidence type="ECO:0000313" key="14">
    <source>
        <dbReference type="EMBL" id="KAK4788397.1"/>
    </source>
</evidence>
<dbReference type="GO" id="GO:0005524">
    <property type="term" value="F:ATP binding"/>
    <property type="evidence" value="ECO:0007669"/>
    <property type="project" value="UniProtKB-KW"/>
</dbReference>
<comment type="similarity">
    <text evidence="2">Belongs to the ABC transporter superfamily. ABCC family. Conjugate transporter (TC 3.A.1.208) subfamily.</text>
</comment>
<dbReference type="InterPro" id="IPR011527">
    <property type="entry name" value="ABC1_TM_dom"/>
</dbReference>
<dbReference type="GO" id="GO:0016887">
    <property type="term" value="F:ATP hydrolysis activity"/>
    <property type="evidence" value="ECO:0007669"/>
    <property type="project" value="InterPro"/>
</dbReference>
<comment type="caution">
    <text evidence="14">The sequence shown here is derived from an EMBL/GenBank/DDBJ whole genome shotgun (WGS) entry which is preliminary data.</text>
</comment>
<feature type="transmembrane region" description="Helical" evidence="11">
    <location>
        <begin position="515"/>
        <end position="533"/>
    </location>
</feature>
<feature type="transmembrane region" description="Helical" evidence="11">
    <location>
        <begin position="85"/>
        <end position="105"/>
    </location>
</feature>
<dbReference type="Pfam" id="PF00005">
    <property type="entry name" value="ABC_tran"/>
    <property type="match status" value="1"/>
</dbReference>
<evidence type="ECO:0000313" key="15">
    <source>
        <dbReference type="Proteomes" id="UP001346149"/>
    </source>
</evidence>
<feature type="transmembrane region" description="Helical" evidence="11">
    <location>
        <begin position="6"/>
        <end position="26"/>
    </location>
</feature>